<accession>A0A6S7KLF4</accession>
<dbReference type="Proteomes" id="UP001152795">
    <property type="component" value="Unassembled WGS sequence"/>
</dbReference>
<sequence length="141" mass="16308">IPQQEIDELKKIPLSPEEKSYIEKLKEWKELEDVLLEKIKDVEAKVSKVEDEVVSIKDEVVKQGEFLRPSKVEQLAKFDLSGKINGLREKFQDGTRKWFFNKLSNWFSDKNRESRAMILTAGPGVGKSVLSAKVCELYKQH</sequence>
<dbReference type="InterPro" id="IPR056884">
    <property type="entry name" value="NPHP3-like_N"/>
</dbReference>
<protein>
    <recommendedName>
        <fullName evidence="2">Nephrocystin 3-like N-terminal domain-containing protein</fullName>
    </recommendedName>
</protein>
<evidence type="ECO:0000259" key="2">
    <source>
        <dbReference type="Pfam" id="PF24883"/>
    </source>
</evidence>
<name>A0A6S7KLF4_PARCT</name>
<proteinExistence type="predicted"/>
<organism evidence="3 4">
    <name type="scientific">Paramuricea clavata</name>
    <name type="common">Red gorgonian</name>
    <name type="synonym">Violescent sea-whip</name>
    <dbReference type="NCBI Taxonomy" id="317549"/>
    <lineage>
        <taxon>Eukaryota</taxon>
        <taxon>Metazoa</taxon>
        <taxon>Cnidaria</taxon>
        <taxon>Anthozoa</taxon>
        <taxon>Octocorallia</taxon>
        <taxon>Malacalcyonacea</taxon>
        <taxon>Plexauridae</taxon>
        <taxon>Paramuricea</taxon>
    </lineage>
</organism>
<evidence type="ECO:0000313" key="3">
    <source>
        <dbReference type="EMBL" id="CAB4045807.1"/>
    </source>
</evidence>
<feature type="domain" description="Nephrocystin 3-like N-terminal" evidence="2">
    <location>
        <begin position="94"/>
        <end position="138"/>
    </location>
</feature>
<reference evidence="3" key="1">
    <citation type="submission" date="2020-04" db="EMBL/GenBank/DDBJ databases">
        <authorList>
            <person name="Alioto T."/>
            <person name="Alioto T."/>
            <person name="Gomez Garrido J."/>
        </authorList>
    </citation>
    <scope>NUCLEOTIDE SEQUENCE</scope>
    <source>
        <strain evidence="3">A484AB</strain>
    </source>
</reference>
<evidence type="ECO:0000256" key="1">
    <source>
        <dbReference type="ARBA" id="ARBA00022737"/>
    </source>
</evidence>
<keyword evidence="4" id="KW-1185">Reference proteome</keyword>
<dbReference type="AlphaFoldDB" id="A0A6S7KLF4"/>
<feature type="non-terminal residue" evidence="3">
    <location>
        <position position="141"/>
    </location>
</feature>
<dbReference type="OrthoDB" id="163438at2759"/>
<comment type="caution">
    <text evidence="3">The sequence shown here is derived from an EMBL/GenBank/DDBJ whole genome shotgun (WGS) entry which is preliminary data.</text>
</comment>
<evidence type="ECO:0000313" key="4">
    <source>
        <dbReference type="Proteomes" id="UP001152795"/>
    </source>
</evidence>
<keyword evidence="1" id="KW-0677">Repeat</keyword>
<feature type="non-terminal residue" evidence="3">
    <location>
        <position position="1"/>
    </location>
</feature>
<dbReference type="Pfam" id="PF24883">
    <property type="entry name" value="NPHP3_N"/>
    <property type="match status" value="1"/>
</dbReference>
<dbReference type="EMBL" id="CACRXK020042095">
    <property type="protein sequence ID" value="CAB4045807.1"/>
    <property type="molecule type" value="Genomic_DNA"/>
</dbReference>
<gene>
    <name evidence="3" type="ORF">PACLA_8A063618</name>
</gene>